<proteinExistence type="inferred from homology"/>
<dbReference type="RefSeq" id="WP_380016110.1">
    <property type="nucleotide sequence ID" value="NZ_JBHLYR010000066.1"/>
</dbReference>
<dbReference type="SUPFAM" id="SSF103481">
    <property type="entry name" value="Multidrug resistance efflux transporter EmrE"/>
    <property type="match status" value="1"/>
</dbReference>
<dbReference type="InterPro" id="IPR045324">
    <property type="entry name" value="Small_multidrug_res"/>
</dbReference>
<reference evidence="9 10" key="1">
    <citation type="submission" date="2024-09" db="EMBL/GenBank/DDBJ databases">
        <authorList>
            <person name="Sun Q."/>
            <person name="Mori K."/>
        </authorList>
    </citation>
    <scope>NUCLEOTIDE SEQUENCE [LARGE SCALE GENOMIC DNA]</scope>
    <source>
        <strain evidence="9 10">JCM 13503</strain>
    </source>
</reference>
<dbReference type="PANTHER" id="PTHR30561:SF1">
    <property type="entry name" value="MULTIDRUG TRANSPORTER EMRE"/>
    <property type="match status" value="1"/>
</dbReference>
<dbReference type="Pfam" id="PF00893">
    <property type="entry name" value="Multi_Drug_Res"/>
    <property type="match status" value="1"/>
</dbReference>
<evidence type="ECO:0000256" key="5">
    <source>
        <dbReference type="ARBA" id="ARBA00022989"/>
    </source>
</evidence>
<dbReference type="Gene3D" id="1.10.3730.20">
    <property type="match status" value="1"/>
</dbReference>
<keyword evidence="6 8" id="KW-0472">Membrane</keyword>
<evidence type="ECO:0000256" key="4">
    <source>
        <dbReference type="ARBA" id="ARBA00022692"/>
    </source>
</evidence>
<keyword evidence="4 7" id="KW-0812">Transmembrane</keyword>
<feature type="transmembrane region" description="Helical" evidence="8">
    <location>
        <begin position="86"/>
        <end position="105"/>
    </location>
</feature>
<keyword evidence="10" id="KW-1185">Reference proteome</keyword>
<evidence type="ECO:0000256" key="8">
    <source>
        <dbReference type="SAM" id="Phobius"/>
    </source>
</evidence>
<comment type="caution">
    <text evidence="9">The sequence shown here is derived from an EMBL/GenBank/DDBJ whole genome shotgun (WGS) entry which is preliminary data.</text>
</comment>
<organism evidence="9 10">
    <name type="scientific">Deinococcus oregonensis</name>
    <dbReference type="NCBI Taxonomy" id="1805970"/>
    <lineage>
        <taxon>Bacteria</taxon>
        <taxon>Thermotogati</taxon>
        <taxon>Deinococcota</taxon>
        <taxon>Deinococci</taxon>
        <taxon>Deinococcales</taxon>
        <taxon>Deinococcaceae</taxon>
        <taxon>Deinococcus</taxon>
    </lineage>
</organism>
<dbReference type="EMBL" id="JBHLYR010000066">
    <property type="protein sequence ID" value="MFB9994803.1"/>
    <property type="molecule type" value="Genomic_DNA"/>
</dbReference>
<name>A0ABV6B4W9_9DEIO</name>
<dbReference type="PANTHER" id="PTHR30561">
    <property type="entry name" value="SMR FAMILY PROTON-DEPENDENT DRUG EFFLUX TRANSPORTER SUGE"/>
    <property type="match status" value="1"/>
</dbReference>
<sequence>MTTAWTFLLLAILFEVIGSVGLKASKGFTVLGPSFFVVVGYAAAFFLLSLALRTLPLSAAYAVWAGLGTVLVAIVGLLLFKDPLTWVGVFGIVLIIAGVLLLNLFGRGHA</sequence>
<evidence type="ECO:0000256" key="1">
    <source>
        <dbReference type="ARBA" id="ARBA00004651"/>
    </source>
</evidence>
<evidence type="ECO:0000256" key="6">
    <source>
        <dbReference type="ARBA" id="ARBA00023136"/>
    </source>
</evidence>
<keyword evidence="2" id="KW-0813">Transport</keyword>
<keyword evidence="5 8" id="KW-1133">Transmembrane helix</keyword>
<gene>
    <name evidence="9" type="ORF">ACFFLM_22880</name>
</gene>
<feature type="transmembrane region" description="Helical" evidence="8">
    <location>
        <begin position="59"/>
        <end position="80"/>
    </location>
</feature>
<evidence type="ECO:0000313" key="9">
    <source>
        <dbReference type="EMBL" id="MFB9994803.1"/>
    </source>
</evidence>
<feature type="transmembrane region" description="Helical" evidence="8">
    <location>
        <begin position="28"/>
        <end position="52"/>
    </location>
</feature>
<dbReference type="InterPro" id="IPR037185">
    <property type="entry name" value="EmrE-like"/>
</dbReference>
<evidence type="ECO:0000313" key="10">
    <source>
        <dbReference type="Proteomes" id="UP001589733"/>
    </source>
</evidence>
<evidence type="ECO:0000256" key="3">
    <source>
        <dbReference type="ARBA" id="ARBA00022475"/>
    </source>
</evidence>
<protein>
    <submittedName>
        <fullName evidence="9">DMT family transporter</fullName>
    </submittedName>
</protein>
<evidence type="ECO:0000256" key="2">
    <source>
        <dbReference type="ARBA" id="ARBA00022448"/>
    </source>
</evidence>
<accession>A0ABV6B4W9</accession>
<comment type="subcellular location">
    <subcellularLocation>
        <location evidence="1 7">Cell membrane</location>
        <topology evidence="1 7">Multi-pass membrane protein</topology>
    </subcellularLocation>
</comment>
<comment type="similarity">
    <text evidence="7">Belongs to the drug/metabolite transporter (DMT) superfamily. Small multidrug resistance (SMR) (TC 2.A.7.1) family.</text>
</comment>
<evidence type="ECO:0000256" key="7">
    <source>
        <dbReference type="RuleBase" id="RU003942"/>
    </source>
</evidence>
<dbReference type="Proteomes" id="UP001589733">
    <property type="component" value="Unassembled WGS sequence"/>
</dbReference>
<keyword evidence="3" id="KW-1003">Cell membrane</keyword>
<dbReference type="InterPro" id="IPR000390">
    <property type="entry name" value="Small_drug/metabolite_transptr"/>
</dbReference>